<gene>
    <name evidence="2" type="ORF">GCM10023143_16920</name>
</gene>
<reference evidence="3" key="1">
    <citation type="journal article" date="2019" name="Int. J. Syst. Evol. Microbiol.">
        <title>The Global Catalogue of Microorganisms (GCM) 10K type strain sequencing project: providing services to taxonomists for standard genome sequencing and annotation.</title>
        <authorList>
            <consortium name="The Broad Institute Genomics Platform"/>
            <consortium name="The Broad Institute Genome Sequencing Center for Infectious Disease"/>
            <person name="Wu L."/>
            <person name="Ma J."/>
        </authorList>
    </citation>
    <scope>NUCLEOTIDE SEQUENCE [LARGE SCALE GENOMIC DNA]</scope>
    <source>
        <strain evidence="3">JCM 17664</strain>
    </source>
</reference>
<comment type="caution">
    <text evidence="2">The sequence shown here is derived from an EMBL/GenBank/DDBJ whole genome shotgun (WGS) entry which is preliminary data.</text>
</comment>
<dbReference type="RefSeq" id="WP_344978226.1">
    <property type="nucleotide sequence ID" value="NZ_BAABFN010000002.1"/>
</dbReference>
<name>A0ABP8FQP5_9BACT</name>
<evidence type="ECO:0000313" key="2">
    <source>
        <dbReference type="EMBL" id="GAA4309099.1"/>
    </source>
</evidence>
<protein>
    <submittedName>
        <fullName evidence="2">KTSC domain-containing protein</fullName>
    </submittedName>
</protein>
<dbReference type="Proteomes" id="UP001501207">
    <property type="component" value="Unassembled WGS sequence"/>
</dbReference>
<dbReference type="InterPro" id="IPR025309">
    <property type="entry name" value="KTSC_dom"/>
</dbReference>
<accession>A0ABP8FQP5</accession>
<sequence>MEMVPVNSSNIEAIGYDSDSATLTIQFKKGGSIYEYYDVPQYEYDSLMAADSKGSYANTNIYKNYRQQKIS</sequence>
<feature type="domain" description="KTSC" evidence="1">
    <location>
        <begin position="7"/>
        <end position="65"/>
    </location>
</feature>
<evidence type="ECO:0000259" key="1">
    <source>
        <dbReference type="Pfam" id="PF13619"/>
    </source>
</evidence>
<proteinExistence type="predicted"/>
<organism evidence="2 3">
    <name type="scientific">Compostibacter hankyongensis</name>
    <dbReference type="NCBI Taxonomy" id="1007089"/>
    <lineage>
        <taxon>Bacteria</taxon>
        <taxon>Pseudomonadati</taxon>
        <taxon>Bacteroidota</taxon>
        <taxon>Chitinophagia</taxon>
        <taxon>Chitinophagales</taxon>
        <taxon>Chitinophagaceae</taxon>
        <taxon>Compostibacter</taxon>
    </lineage>
</organism>
<evidence type="ECO:0000313" key="3">
    <source>
        <dbReference type="Proteomes" id="UP001501207"/>
    </source>
</evidence>
<keyword evidence="3" id="KW-1185">Reference proteome</keyword>
<dbReference type="EMBL" id="BAABFN010000002">
    <property type="protein sequence ID" value="GAA4309099.1"/>
    <property type="molecule type" value="Genomic_DNA"/>
</dbReference>
<dbReference type="Pfam" id="PF13619">
    <property type="entry name" value="KTSC"/>
    <property type="match status" value="1"/>
</dbReference>